<dbReference type="InterPro" id="IPR007541">
    <property type="entry name" value="Uncharacterised_BSP"/>
</dbReference>
<dbReference type="Pfam" id="PF04450">
    <property type="entry name" value="BSP"/>
    <property type="match status" value="1"/>
</dbReference>
<organism evidence="2 3">
    <name type="scientific">Pedobacter albus</name>
    <dbReference type="NCBI Taxonomy" id="3113905"/>
    <lineage>
        <taxon>Bacteria</taxon>
        <taxon>Pseudomonadati</taxon>
        <taxon>Bacteroidota</taxon>
        <taxon>Sphingobacteriia</taxon>
        <taxon>Sphingobacteriales</taxon>
        <taxon>Sphingobacteriaceae</taxon>
        <taxon>Pedobacter</taxon>
    </lineage>
</organism>
<gene>
    <name evidence="2" type="ORF">VRU48_09285</name>
</gene>
<dbReference type="RefSeq" id="WP_330107646.1">
    <property type="nucleotide sequence ID" value="NZ_JAZDQT010000001.1"/>
</dbReference>
<keyword evidence="3" id="KW-1185">Reference proteome</keyword>
<feature type="chain" id="PRO_5046512519" evidence="1">
    <location>
        <begin position="21"/>
        <end position="222"/>
    </location>
</feature>
<dbReference type="EMBL" id="JAZDQT010000001">
    <property type="protein sequence ID" value="MEE1945300.1"/>
    <property type="molecule type" value="Genomic_DNA"/>
</dbReference>
<dbReference type="PANTHER" id="PTHR33321">
    <property type="match status" value="1"/>
</dbReference>
<evidence type="ECO:0000313" key="2">
    <source>
        <dbReference type="EMBL" id="MEE1945300.1"/>
    </source>
</evidence>
<evidence type="ECO:0000313" key="3">
    <source>
        <dbReference type="Proteomes" id="UP001336835"/>
    </source>
</evidence>
<name>A0ABU7I749_9SPHI</name>
<evidence type="ECO:0000256" key="1">
    <source>
        <dbReference type="SAM" id="SignalP"/>
    </source>
</evidence>
<comment type="caution">
    <text evidence="2">The sequence shown here is derived from an EMBL/GenBank/DDBJ whole genome shotgun (WGS) entry which is preliminary data.</text>
</comment>
<proteinExistence type="predicted"/>
<keyword evidence="1" id="KW-0732">Signal</keyword>
<dbReference type="Proteomes" id="UP001336835">
    <property type="component" value="Unassembled WGS sequence"/>
</dbReference>
<feature type="signal peptide" evidence="1">
    <location>
        <begin position="1"/>
        <end position="20"/>
    </location>
</feature>
<dbReference type="PANTHER" id="PTHR33321:SF12">
    <property type="entry name" value="PLANT BASIC SECRETORY PROTEIN (BSP) FAMILY PROTEIN"/>
    <property type="match status" value="1"/>
</dbReference>
<accession>A0ABU7I749</accession>
<sequence>MNKTFLTGLALVLTAVGVRAQNPETITRKGYTLTFLSNSASFDPALKQRMIETFFKVYPVLAKDFNQNADKAVTFSIDTAYKGVAATGGGRIVYNPEWFVKHPGDIDVVTHEVMHVVQNYGNGGGPGWLTEGIADYVRFKYGVDNPGANWTLTPFKPEQSYKNAYRITARFLNWLETHGHKGIVVKLDNVMRTHTYKETVWKDLTGKTVDELWAAYAANPNA</sequence>
<protein>
    <submittedName>
        <fullName evidence="2">Basic secretory protein-like protein</fullName>
    </submittedName>
</protein>
<reference evidence="2 3" key="1">
    <citation type="submission" date="2024-01" db="EMBL/GenBank/DDBJ databases">
        <title>Pedobacter sp. nov., isolated from fresh soil.</title>
        <authorList>
            <person name="Le N.T.T."/>
        </authorList>
    </citation>
    <scope>NUCLEOTIDE SEQUENCE [LARGE SCALE GENOMIC DNA]</scope>
    <source>
        <strain evidence="2 3">KR3-3</strain>
    </source>
</reference>